<dbReference type="PIRSF" id="PIRSF000099">
    <property type="entry name" value="Histidinol_dh"/>
    <property type="match status" value="1"/>
</dbReference>
<dbReference type="NCBIfam" id="TIGR00069">
    <property type="entry name" value="hisD"/>
    <property type="match status" value="1"/>
</dbReference>
<dbReference type="GO" id="GO:0005737">
    <property type="term" value="C:cytoplasm"/>
    <property type="evidence" value="ECO:0007669"/>
    <property type="project" value="TreeGrafter"/>
</dbReference>
<evidence type="ECO:0000256" key="11">
    <source>
        <dbReference type="PIRSR" id="PIRSR000099-3"/>
    </source>
</evidence>
<proteinExistence type="inferred from homology"/>
<feature type="binding site" evidence="12">
    <location>
        <position position="240"/>
    </location>
    <ligand>
        <name>Zn(2+)</name>
        <dbReference type="ChEBI" id="CHEBI:29105"/>
    </ligand>
</feature>
<evidence type="ECO:0000256" key="3">
    <source>
        <dbReference type="ARBA" id="ARBA00012965"/>
    </source>
</evidence>
<reference evidence="14 15" key="1">
    <citation type="journal article" date="2014" name="BMC Genomics">
        <title>Comparison of environmental and isolate Sulfobacillus genomes reveals diverse carbon, sulfur, nitrogen, and hydrogen metabolisms.</title>
        <authorList>
            <person name="Justice N.B."/>
            <person name="Norman A."/>
            <person name="Brown C.T."/>
            <person name="Singh A."/>
            <person name="Thomas B.C."/>
            <person name="Banfield J.F."/>
        </authorList>
    </citation>
    <scope>NUCLEOTIDE SEQUENCE [LARGE SCALE GENOMIC DNA]</scope>
    <source>
        <strain evidence="14">AMDSBA1</strain>
    </source>
</reference>
<evidence type="ECO:0000313" key="15">
    <source>
        <dbReference type="Proteomes" id="UP000242699"/>
    </source>
</evidence>
<dbReference type="PRINTS" id="PR00083">
    <property type="entry name" value="HOLDHDRGNASE"/>
</dbReference>
<feature type="binding site" evidence="10">
    <location>
        <position position="165"/>
    </location>
    <ligand>
        <name>NAD(+)</name>
        <dbReference type="ChEBI" id="CHEBI:57540"/>
    </ligand>
</feature>
<evidence type="ECO:0000256" key="4">
    <source>
        <dbReference type="ARBA" id="ARBA00022723"/>
    </source>
</evidence>
<feature type="binding site" evidence="10">
    <location>
        <position position="188"/>
    </location>
    <ligand>
        <name>NAD(+)</name>
        <dbReference type="ChEBI" id="CHEBI:57540"/>
    </ligand>
</feature>
<feature type="binding site" evidence="11">
    <location>
        <position position="332"/>
    </location>
    <ligand>
        <name>substrate</name>
    </ligand>
</feature>
<keyword evidence="6 8" id="KW-0560">Oxidoreductase</keyword>
<gene>
    <name evidence="14" type="primary">hisD</name>
    <name evidence="14" type="ORF">C7B43_05115</name>
</gene>
<dbReference type="Gene3D" id="1.20.5.1300">
    <property type="match status" value="1"/>
</dbReference>
<feature type="binding site" evidence="11">
    <location>
        <position position="240"/>
    </location>
    <ligand>
        <name>substrate</name>
    </ligand>
</feature>
<dbReference type="EC" id="1.1.1.23" evidence="3"/>
<dbReference type="GO" id="GO:0046872">
    <property type="term" value="F:metal ion binding"/>
    <property type="evidence" value="ECO:0007669"/>
    <property type="project" value="UniProtKB-KW"/>
</dbReference>
<feature type="binding site" evidence="11">
    <location>
        <position position="386"/>
    </location>
    <ligand>
        <name>substrate</name>
    </ligand>
</feature>
<feature type="binding site" evidence="10">
    <location>
        <position position="103"/>
    </location>
    <ligand>
        <name>NAD(+)</name>
        <dbReference type="ChEBI" id="CHEBI:57540"/>
    </ligand>
</feature>
<feature type="binding site" evidence="12">
    <location>
        <position position="237"/>
    </location>
    <ligand>
        <name>Zn(2+)</name>
        <dbReference type="ChEBI" id="CHEBI:29105"/>
    </ligand>
</feature>
<keyword evidence="4 12" id="KW-0479">Metal-binding</keyword>
<keyword evidence="5 12" id="KW-0862">Zinc</keyword>
<feature type="active site" description="Proton acceptor" evidence="9">
    <location>
        <position position="298"/>
    </location>
</feature>
<evidence type="ECO:0000256" key="7">
    <source>
        <dbReference type="ARBA" id="ARBA00049489"/>
    </source>
</evidence>
<protein>
    <recommendedName>
        <fullName evidence="3">histidinol dehydrogenase</fullName>
        <ecNumber evidence="3">1.1.1.23</ecNumber>
    </recommendedName>
</protein>
<dbReference type="Gene3D" id="3.40.50.1980">
    <property type="entry name" value="Nitrogenase molybdenum iron protein domain"/>
    <property type="match status" value="2"/>
</dbReference>
<dbReference type="FunFam" id="3.40.50.1980:FF:000001">
    <property type="entry name" value="Histidinol dehydrogenase"/>
    <property type="match status" value="1"/>
</dbReference>
<evidence type="ECO:0000256" key="9">
    <source>
        <dbReference type="PIRSR" id="PIRSR000099-1"/>
    </source>
</evidence>
<dbReference type="PROSITE" id="PS00611">
    <property type="entry name" value="HISOL_DEHYDROGENASE"/>
    <property type="match status" value="1"/>
</dbReference>
<comment type="similarity">
    <text evidence="2 8 13">Belongs to the histidinol dehydrogenase family.</text>
</comment>
<comment type="caution">
    <text evidence="14">The sequence shown here is derived from an EMBL/GenBank/DDBJ whole genome shotgun (WGS) entry which is preliminary data.</text>
</comment>
<comment type="function">
    <text evidence="1">Catalyzes the sequential NAD-dependent oxidations of L-histidinol to L-histidinaldehyde and then to L-histidine.</text>
</comment>
<accession>A0A2T2X836</accession>
<organism evidence="14 15">
    <name type="scientific">Sulfobacillus benefaciens</name>
    <dbReference type="NCBI Taxonomy" id="453960"/>
    <lineage>
        <taxon>Bacteria</taxon>
        <taxon>Bacillati</taxon>
        <taxon>Bacillota</taxon>
        <taxon>Clostridia</taxon>
        <taxon>Eubacteriales</taxon>
        <taxon>Clostridiales Family XVII. Incertae Sedis</taxon>
        <taxon>Sulfobacillus</taxon>
    </lineage>
</organism>
<evidence type="ECO:0000256" key="6">
    <source>
        <dbReference type="ARBA" id="ARBA00023002"/>
    </source>
</evidence>
<feature type="binding site" evidence="11">
    <location>
        <position position="391"/>
    </location>
    <ligand>
        <name>substrate</name>
    </ligand>
</feature>
<dbReference type="GO" id="GO:0000105">
    <property type="term" value="P:L-histidine biosynthetic process"/>
    <property type="evidence" value="ECO:0007669"/>
    <property type="project" value="InterPro"/>
</dbReference>
<dbReference type="InterPro" id="IPR001692">
    <property type="entry name" value="Histidinol_DH_CS"/>
</dbReference>
<dbReference type="EMBL" id="PXYT01000008">
    <property type="protein sequence ID" value="PSR30671.1"/>
    <property type="molecule type" value="Genomic_DNA"/>
</dbReference>
<dbReference type="InterPro" id="IPR016161">
    <property type="entry name" value="Ald_DH/histidinol_DH"/>
</dbReference>
<feature type="binding site" evidence="11">
    <location>
        <position position="213"/>
    </location>
    <ligand>
        <name>substrate</name>
    </ligand>
</feature>
<dbReference type="CDD" id="cd06572">
    <property type="entry name" value="Histidinol_dh"/>
    <property type="match status" value="1"/>
</dbReference>
<comment type="cofactor">
    <cofactor evidence="12">
        <name>Zn(2+)</name>
        <dbReference type="ChEBI" id="CHEBI:29105"/>
    </cofactor>
    <text evidence="12">Binds 1 zinc ion per subunit.</text>
</comment>
<feature type="active site" description="Proton acceptor" evidence="9">
    <location>
        <position position="299"/>
    </location>
</feature>
<dbReference type="GO" id="GO:0004399">
    <property type="term" value="F:histidinol dehydrogenase activity"/>
    <property type="evidence" value="ECO:0007669"/>
    <property type="project" value="UniProtKB-EC"/>
</dbReference>
<dbReference type="GO" id="GO:0051287">
    <property type="term" value="F:NAD binding"/>
    <property type="evidence" value="ECO:0007669"/>
    <property type="project" value="InterPro"/>
</dbReference>
<dbReference type="Pfam" id="PF00815">
    <property type="entry name" value="Histidinol_dh"/>
    <property type="match status" value="1"/>
</dbReference>
<feature type="binding site" evidence="12">
    <location>
        <position position="332"/>
    </location>
    <ligand>
        <name>Zn(2+)</name>
        <dbReference type="ChEBI" id="CHEBI:29105"/>
    </ligand>
</feature>
<name>A0A2T2X836_9FIRM</name>
<evidence type="ECO:0000256" key="10">
    <source>
        <dbReference type="PIRSR" id="PIRSR000099-2"/>
    </source>
</evidence>
<evidence type="ECO:0000256" key="2">
    <source>
        <dbReference type="ARBA" id="ARBA00010178"/>
    </source>
</evidence>
<feature type="binding site" evidence="12">
    <location>
        <position position="391"/>
    </location>
    <ligand>
        <name>Zn(2+)</name>
        <dbReference type="ChEBI" id="CHEBI:29105"/>
    </ligand>
</feature>
<evidence type="ECO:0000256" key="1">
    <source>
        <dbReference type="ARBA" id="ARBA00003850"/>
    </source>
</evidence>
<keyword evidence="10" id="KW-0520">NAD</keyword>
<sequence>MNFVQETVKQILDGVEREGVAKILSYTRQFDGVELDPGQILVSVDSLPVPAVPPAAKEAVDFACEQIRMFHQATKPETVISVDPVPGLHLEERLIPLQRVGLYVPNGQYPLISSLLMTAIPATVAGVENLSVAIAPKMPLDLDPLWIYALKATNVKTVLRVGGAQGVAAMAYGFEGFDPVELIAGPGNQFVAEAKNELFRRGIVGIDVIAGPSEVLVIAGDLTSPEIETAALDLLAQAEHAADTHAYFVSWSQKSVSMVQNRVQQWVKDYDGILGQIDWIFVSGPEEALKVAHRIAPEHLSLTGPEAEELAPRIKSAGALFVGRLAGQALGDYAAGPSHVLPTGGTGRFSGGLATRTFMRRMSVIAADDRLPDEYLNAGKVLASLEGLKFHEQSLKTRLQQKSSPRYQP</sequence>
<evidence type="ECO:0000256" key="12">
    <source>
        <dbReference type="PIRSR" id="PIRSR000099-4"/>
    </source>
</evidence>
<dbReference type="PANTHER" id="PTHR21256">
    <property type="entry name" value="HISTIDINOL DEHYDROGENASE HDH"/>
    <property type="match status" value="1"/>
</dbReference>
<dbReference type="InterPro" id="IPR022695">
    <property type="entry name" value="Histidinol_DH_monofunct"/>
</dbReference>
<evidence type="ECO:0000256" key="13">
    <source>
        <dbReference type="RuleBase" id="RU004175"/>
    </source>
</evidence>
<dbReference type="InterPro" id="IPR012131">
    <property type="entry name" value="Hstdl_DH"/>
</dbReference>
<feature type="binding site" evidence="11">
    <location>
        <position position="299"/>
    </location>
    <ligand>
        <name>substrate</name>
    </ligand>
</feature>
<feature type="binding site" evidence="11">
    <location>
        <position position="237"/>
    </location>
    <ligand>
        <name>substrate</name>
    </ligand>
</feature>
<evidence type="ECO:0000313" key="14">
    <source>
        <dbReference type="EMBL" id="PSR30671.1"/>
    </source>
</evidence>
<dbReference type="PANTHER" id="PTHR21256:SF2">
    <property type="entry name" value="HISTIDINE BIOSYNTHESIS TRIFUNCTIONAL PROTEIN"/>
    <property type="match status" value="1"/>
</dbReference>
<dbReference type="AlphaFoldDB" id="A0A2T2X836"/>
<evidence type="ECO:0000256" key="5">
    <source>
        <dbReference type="ARBA" id="ARBA00022833"/>
    </source>
</evidence>
<dbReference type="SUPFAM" id="SSF53720">
    <property type="entry name" value="ALDH-like"/>
    <property type="match status" value="1"/>
</dbReference>
<dbReference type="Proteomes" id="UP000242699">
    <property type="component" value="Unassembled WGS sequence"/>
</dbReference>
<comment type="catalytic activity">
    <reaction evidence="7">
        <text>L-histidinol + 2 NAD(+) + H2O = L-histidine + 2 NADH + 3 H(+)</text>
        <dbReference type="Rhea" id="RHEA:20641"/>
        <dbReference type="ChEBI" id="CHEBI:15377"/>
        <dbReference type="ChEBI" id="CHEBI:15378"/>
        <dbReference type="ChEBI" id="CHEBI:57540"/>
        <dbReference type="ChEBI" id="CHEBI:57595"/>
        <dbReference type="ChEBI" id="CHEBI:57699"/>
        <dbReference type="ChEBI" id="CHEBI:57945"/>
        <dbReference type="EC" id="1.1.1.23"/>
    </reaction>
</comment>
<evidence type="ECO:0000256" key="8">
    <source>
        <dbReference type="PIRNR" id="PIRNR000099"/>
    </source>
</evidence>